<feature type="region of interest" description="Disordered" evidence="1">
    <location>
        <begin position="64"/>
        <end position="86"/>
    </location>
</feature>
<dbReference type="RefSeq" id="XP_029764523.1">
    <property type="nucleotide sequence ID" value="XM_029910343.1"/>
</dbReference>
<name>A0A074YN82_AURPU</name>
<organism evidence="2 3">
    <name type="scientific">Aureobasidium pullulans EXF-150</name>
    <dbReference type="NCBI Taxonomy" id="1043002"/>
    <lineage>
        <taxon>Eukaryota</taxon>
        <taxon>Fungi</taxon>
        <taxon>Dikarya</taxon>
        <taxon>Ascomycota</taxon>
        <taxon>Pezizomycotina</taxon>
        <taxon>Dothideomycetes</taxon>
        <taxon>Dothideomycetidae</taxon>
        <taxon>Dothideales</taxon>
        <taxon>Saccotheciaceae</taxon>
        <taxon>Aureobasidium</taxon>
    </lineage>
</organism>
<sequence length="156" mass="17802">MTEMRLLSKFQPPDVVPVSQPERRPHLETSACLFASPPALLTHHRDMHCEHTCTTRSSLASSESICDDHAEPPEHGLLCQSRDRQKRRTRREALQAISSMFAFSHATRRILGEPLYSADHANPPKTFMHATMYFRSSDRTEHLPIFFVYPATTSIT</sequence>
<keyword evidence="3" id="KW-1185">Reference proteome</keyword>
<dbReference type="AlphaFoldDB" id="A0A074YN82"/>
<accession>A0A074YN82</accession>
<gene>
    <name evidence="2" type="ORF">M438DRAFT_81763</name>
</gene>
<protein>
    <submittedName>
        <fullName evidence="2">Uncharacterized protein</fullName>
    </submittedName>
</protein>
<dbReference type="Proteomes" id="UP000030706">
    <property type="component" value="Unassembled WGS sequence"/>
</dbReference>
<dbReference type="GeneID" id="40752649"/>
<dbReference type="EMBL" id="KL584975">
    <property type="protein sequence ID" value="KEQ88336.1"/>
    <property type="molecule type" value="Genomic_DNA"/>
</dbReference>
<dbReference type="HOGENOM" id="CLU_1686207_0_0_1"/>
<evidence type="ECO:0000313" key="3">
    <source>
        <dbReference type="Proteomes" id="UP000030706"/>
    </source>
</evidence>
<proteinExistence type="predicted"/>
<evidence type="ECO:0000256" key="1">
    <source>
        <dbReference type="SAM" id="MobiDB-lite"/>
    </source>
</evidence>
<reference evidence="2 3" key="1">
    <citation type="journal article" date="2014" name="BMC Genomics">
        <title>Genome sequencing of four Aureobasidium pullulans varieties: biotechnological potential, stress tolerance, and description of new species.</title>
        <authorList>
            <person name="Gostin Ar C."/>
            <person name="Ohm R.A."/>
            <person name="Kogej T."/>
            <person name="Sonjak S."/>
            <person name="Turk M."/>
            <person name="Zajc J."/>
            <person name="Zalar P."/>
            <person name="Grube M."/>
            <person name="Sun H."/>
            <person name="Han J."/>
            <person name="Sharma A."/>
            <person name="Chiniquy J."/>
            <person name="Ngan C.Y."/>
            <person name="Lipzen A."/>
            <person name="Barry K."/>
            <person name="Grigoriev I.V."/>
            <person name="Gunde-Cimerman N."/>
        </authorList>
    </citation>
    <scope>NUCLEOTIDE SEQUENCE [LARGE SCALE GENOMIC DNA]</scope>
    <source>
        <strain evidence="2 3">EXF-150</strain>
    </source>
</reference>
<evidence type="ECO:0000313" key="2">
    <source>
        <dbReference type="EMBL" id="KEQ88336.1"/>
    </source>
</evidence>